<protein>
    <submittedName>
        <fullName evidence="2">Uncharacterized protein</fullName>
    </submittedName>
</protein>
<dbReference type="AlphaFoldDB" id="A0A8H4VQV5"/>
<feature type="transmembrane region" description="Helical" evidence="1">
    <location>
        <begin position="55"/>
        <end position="73"/>
    </location>
</feature>
<feature type="transmembrane region" description="Helical" evidence="1">
    <location>
        <begin position="24"/>
        <end position="48"/>
    </location>
</feature>
<feature type="transmembrane region" description="Helical" evidence="1">
    <location>
        <begin position="218"/>
        <end position="239"/>
    </location>
</feature>
<feature type="transmembrane region" description="Helical" evidence="1">
    <location>
        <begin position="134"/>
        <end position="154"/>
    </location>
</feature>
<evidence type="ECO:0000313" key="3">
    <source>
        <dbReference type="Proteomes" id="UP000521872"/>
    </source>
</evidence>
<organism evidence="2 3">
    <name type="scientific">Agrocybe pediades</name>
    <dbReference type="NCBI Taxonomy" id="84607"/>
    <lineage>
        <taxon>Eukaryota</taxon>
        <taxon>Fungi</taxon>
        <taxon>Dikarya</taxon>
        <taxon>Basidiomycota</taxon>
        <taxon>Agaricomycotina</taxon>
        <taxon>Agaricomycetes</taxon>
        <taxon>Agaricomycetidae</taxon>
        <taxon>Agaricales</taxon>
        <taxon>Agaricineae</taxon>
        <taxon>Strophariaceae</taxon>
        <taxon>Agrocybe</taxon>
    </lineage>
</organism>
<evidence type="ECO:0000256" key="1">
    <source>
        <dbReference type="SAM" id="Phobius"/>
    </source>
</evidence>
<keyword evidence="1" id="KW-0812">Transmembrane</keyword>
<proteinExistence type="predicted"/>
<name>A0A8H4VQV5_9AGAR</name>
<keyword evidence="1" id="KW-1133">Transmembrane helix</keyword>
<feature type="transmembrane region" description="Helical" evidence="1">
    <location>
        <begin position="263"/>
        <end position="285"/>
    </location>
</feature>
<evidence type="ECO:0000313" key="2">
    <source>
        <dbReference type="EMBL" id="KAF4619541.1"/>
    </source>
</evidence>
<sequence>MSAINATSHDTLPVNIVHGTHNDLVLFLVLNMWTSHFGLPLLVGVVLFSKTVKRHPTFVNLCVVFIIAGMLYAGRITGPEPSPILCLLQASLVYGTTSLTSTAALMLVLQMFFTIRAAYNGEEYYKVDHFFRTWILLSAPYVAYFVAVVATATVRDLPCTRPHPNVPPMLGWSHGSIPCLAKQALSLLFCRKSSIVGTPLFIRRKTHLEFDRTDTLTIYSAIILFATFVMMVWTMVLLYKRLLSMKALPVHLRSNARKLDLSFPLRILTFGFYIIIAMSLSLLSVTSPSTQAPDIVIASAPTFVILIFGSQRDVVNALCFWKCTPQQVPEAPTSVALQQVVDAKGEPTFNGAI</sequence>
<keyword evidence="3" id="KW-1185">Reference proteome</keyword>
<dbReference type="Proteomes" id="UP000521872">
    <property type="component" value="Unassembled WGS sequence"/>
</dbReference>
<feature type="transmembrane region" description="Helical" evidence="1">
    <location>
        <begin position="93"/>
        <end position="113"/>
    </location>
</feature>
<feature type="transmembrane region" description="Helical" evidence="1">
    <location>
        <begin position="291"/>
        <end position="308"/>
    </location>
</feature>
<gene>
    <name evidence="2" type="ORF">D9613_005428</name>
</gene>
<comment type="caution">
    <text evidence="2">The sequence shown here is derived from an EMBL/GenBank/DDBJ whole genome shotgun (WGS) entry which is preliminary data.</text>
</comment>
<accession>A0A8H4VQV5</accession>
<reference evidence="2 3" key="1">
    <citation type="submission" date="2019-12" db="EMBL/GenBank/DDBJ databases">
        <authorList>
            <person name="Floudas D."/>
            <person name="Bentzer J."/>
            <person name="Ahren D."/>
            <person name="Johansson T."/>
            <person name="Persson P."/>
            <person name="Tunlid A."/>
        </authorList>
    </citation>
    <scope>NUCLEOTIDE SEQUENCE [LARGE SCALE GENOMIC DNA]</scope>
    <source>
        <strain evidence="2 3">CBS 102.39</strain>
    </source>
</reference>
<keyword evidence="1" id="KW-0472">Membrane</keyword>
<dbReference type="EMBL" id="JAACJL010000016">
    <property type="protein sequence ID" value="KAF4619541.1"/>
    <property type="molecule type" value="Genomic_DNA"/>
</dbReference>